<keyword evidence="7 14" id="KW-0106">Calcium</keyword>
<evidence type="ECO:0000256" key="9">
    <source>
        <dbReference type="ARBA" id="ARBA00023004"/>
    </source>
</evidence>
<feature type="disulfide bond" evidence="15">
    <location>
        <begin position="144"/>
        <end position="170"/>
    </location>
</feature>
<dbReference type="Pfam" id="PF00141">
    <property type="entry name" value="peroxidase"/>
    <property type="match status" value="1"/>
</dbReference>
<dbReference type="CDD" id="cd00693">
    <property type="entry name" value="secretory_peroxidase"/>
    <property type="match status" value="1"/>
</dbReference>
<name>A0A811NG23_9POAL</name>
<dbReference type="GO" id="GO:0042744">
    <property type="term" value="P:hydrogen peroxide catabolic process"/>
    <property type="evidence" value="ECO:0007669"/>
    <property type="project" value="UniProtKB-KW"/>
</dbReference>
<dbReference type="AlphaFoldDB" id="A0A811NG23"/>
<comment type="cofactor">
    <cofactor evidence="14">
        <name>heme b</name>
        <dbReference type="ChEBI" id="CHEBI:60344"/>
    </cofactor>
    <text evidence="14">Binds 1 heme b (iron(II)-protoporphyrin IX) group per subunit.</text>
</comment>
<evidence type="ECO:0000256" key="3">
    <source>
        <dbReference type="ARBA" id="ARBA00006873"/>
    </source>
</evidence>
<reference evidence="18" key="1">
    <citation type="submission" date="2020-10" db="EMBL/GenBank/DDBJ databases">
        <authorList>
            <person name="Han B."/>
            <person name="Lu T."/>
            <person name="Zhao Q."/>
            <person name="Huang X."/>
            <person name="Zhao Y."/>
        </authorList>
    </citation>
    <scope>NUCLEOTIDE SEQUENCE</scope>
</reference>
<dbReference type="PRINTS" id="PR00461">
    <property type="entry name" value="PLPEROXIDASE"/>
</dbReference>
<dbReference type="GO" id="GO:0005576">
    <property type="term" value="C:extracellular region"/>
    <property type="evidence" value="ECO:0007669"/>
    <property type="project" value="UniProtKB-SubCell"/>
</dbReference>
<dbReference type="GO" id="GO:0020037">
    <property type="term" value="F:heme binding"/>
    <property type="evidence" value="ECO:0007669"/>
    <property type="project" value="InterPro"/>
</dbReference>
<dbReference type="PROSITE" id="PS50873">
    <property type="entry name" value="PEROXIDASE_4"/>
    <property type="match status" value="1"/>
</dbReference>
<dbReference type="Gene3D" id="1.10.520.10">
    <property type="match status" value="1"/>
</dbReference>
<evidence type="ECO:0000256" key="10">
    <source>
        <dbReference type="ARBA" id="ARBA00023157"/>
    </source>
</evidence>
<dbReference type="InterPro" id="IPR002016">
    <property type="entry name" value="Haem_peroxidase"/>
</dbReference>
<evidence type="ECO:0000256" key="15">
    <source>
        <dbReference type="PIRSR" id="PIRSR600823-5"/>
    </source>
</evidence>
<dbReference type="GO" id="GO:0046872">
    <property type="term" value="F:metal ion binding"/>
    <property type="evidence" value="ECO:0007669"/>
    <property type="project" value="UniProtKB-KW"/>
</dbReference>
<dbReference type="PRINTS" id="PR00458">
    <property type="entry name" value="PEROXIDASE"/>
</dbReference>
<feature type="binding site" evidence="14">
    <location>
        <position position="186"/>
    </location>
    <ligand>
        <name>Ca(2+)</name>
        <dbReference type="ChEBI" id="CHEBI:29108"/>
        <label>2</label>
    </ligand>
</feature>
<evidence type="ECO:0000256" key="1">
    <source>
        <dbReference type="ARBA" id="ARBA00000189"/>
    </source>
</evidence>
<dbReference type="InterPro" id="IPR033905">
    <property type="entry name" value="Secretory_peroxidase"/>
</dbReference>
<feature type="binding site" description="axial binding residue" evidence="14">
    <location>
        <position position="137"/>
    </location>
    <ligand>
        <name>heme b</name>
        <dbReference type="ChEBI" id="CHEBI:60344"/>
    </ligand>
    <ligandPart>
        <name>Fe</name>
        <dbReference type="ChEBI" id="CHEBI:18248"/>
    </ligandPart>
</feature>
<dbReference type="InterPro" id="IPR010255">
    <property type="entry name" value="Haem_peroxidase_sf"/>
</dbReference>
<dbReference type="InterPro" id="IPR000823">
    <property type="entry name" value="Peroxidase_pln"/>
</dbReference>
<evidence type="ECO:0000256" key="4">
    <source>
        <dbReference type="ARBA" id="ARBA00022559"/>
    </source>
</evidence>
<accession>A0A811NG23</accession>
<feature type="binding site" evidence="13">
    <location>
        <position position="107"/>
    </location>
    <ligand>
        <name>substrate</name>
    </ligand>
</feature>
<dbReference type="GO" id="GO:0006979">
    <property type="term" value="P:response to oxidative stress"/>
    <property type="evidence" value="ECO:0007669"/>
    <property type="project" value="InterPro"/>
</dbReference>
<comment type="subcellular location">
    <subcellularLocation>
        <location evidence="2">Secreted</location>
    </subcellularLocation>
</comment>
<dbReference type="OrthoDB" id="2113341at2759"/>
<keyword evidence="19" id="KW-1185">Reference proteome</keyword>
<evidence type="ECO:0000256" key="13">
    <source>
        <dbReference type="PIRSR" id="PIRSR600823-2"/>
    </source>
</evidence>
<dbReference type="FunFam" id="1.10.420.10:FF:000001">
    <property type="entry name" value="Peroxidase"/>
    <property type="match status" value="1"/>
</dbReference>
<dbReference type="PANTHER" id="PTHR31517">
    <property type="match status" value="1"/>
</dbReference>
<evidence type="ECO:0000256" key="12">
    <source>
        <dbReference type="ARBA" id="ARBA00023324"/>
    </source>
</evidence>
<dbReference type="Proteomes" id="UP000604825">
    <property type="component" value="Unassembled WGS sequence"/>
</dbReference>
<evidence type="ECO:0000256" key="8">
    <source>
        <dbReference type="ARBA" id="ARBA00023002"/>
    </source>
</evidence>
<evidence type="ECO:0000313" key="19">
    <source>
        <dbReference type="Proteomes" id="UP000604825"/>
    </source>
</evidence>
<keyword evidence="16" id="KW-0732">Signal</keyword>
<feature type="binding site" evidence="14">
    <location>
        <position position="191"/>
    </location>
    <ligand>
        <name>Ca(2+)</name>
        <dbReference type="ChEBI" id="CHEBI:29108"/>
        <label>2</label>
    </ligand>
</feature>
<sequence>MGAGAGSVRREAAALVWVLVLAAAGGGSVCEAQLRRGYYAGVCPNVESIVRGVVAKKIQQTSTTVGATVRLFFHDCFVESGGPSYAVELGRLDGLRSTASSVNGRLPAPFFNLDQLNQMFAANGLSQADMVTLSAGHTVGLAHCGTFAARLRGADATLDAGYAAQLAAWCPAGVDPRVAVAMDPVTPVTFDNQFFRNLQAGKGLLASDQVLHTDPRSRPTVDALARSRVAFERAFIDAITKMGRVGVKTAWAQGNVRRDCAVLG</sequence>
<feature type="binding site" evidence="14">
    <location>
        <position position="138"/>
    </location>
    <ligand>
        <name>Ca(2+)</name>
        <dbReference type="ChEBI" id="CHEBI:29108"/>
        <label>2</label>
    </ligand>
</feature>
<keyword evidence="5" id="KW-0349">Heme</keyword>
<keyword evidence="10 15" id="KW-1015">Disulfide bond</keyword>
<keyword evidence="8" id="KW-0560">Oxidoreductase</keyword>
<evidence type="ECO:0000256" key="14">
    <source>
        <dbReference type="PIRSR" id="PIRSR600823-3"/>
    </source>
</evidence>
<feature type="signal peptide" evidence="16">
    <location>
        <begin position="1"/>
        <end position="32"/>
    </location>
</feature>
<feature type="domain" description="Plant heme peroxidase family profile" evidence="17">
    <location>
        <begin position="31"/>
        <end position="264"/>
    </location>
</feature>
<feature type="binding site" evidence="14">
    <location>
        <position position="183"/>
    </location>
    <ligand>
        <name>Ca(2+)</name>
        <dbReference type="ChEBI" id="CHEBI:29108"/>
        <label>2</label>
    </ligand>
</feature>
<gene>
    <name evidence="18" type="ORF">NCGR_LOCUS14861</name>
</gene>
<dbReference type="PANTHER" id="PTHR31517:SF3">
    <property type="entry name" value="PEROXIDASE"/>
    <property type="match status" value="1"/>
</dbReference>
<keyword evidence="11" id="KW-0873">Pyrrolidone carboxylic acid</keyword>
<evidence type="ECO:0000259" key="17">
    <source>
        <dbReference type="PROSITE" id="PS50873"/>
    </source>
</evidence>
<dbReference type="SUPFAM" id="SSF48113">
    <property type="entry name" value="Heme-dependent peroxidases"/>
    <property type="match status" value="1"/>
</dbReference>
<evidence type="ECO:0000313" key="18">
    <source>
        <dbReference type="EMBL" id="CAD6221622.1"/>
    </source>
</evidence>
<comment type="cofactor">
    <cofactor evidence="14">
        <name>Ca(2+)</name>
        <dbReference type="ChEBI" id="CHEBI:29108"/>
    </cofactor>
    <text evidence="14">Binds 2 calcium ions per subunit.</text>
</comment>
<evidence type="ECO:0000256" key="7">
    <source>
        <dbReference type="ARBA" id="ARBA00022837"/>
    </source>
</evidence>
<keyword evidence="12" id="KW-0376">Hydrogen peroxide</keyword>
<evidence type="ECO:0000256" key="5">
    <source>
        <dbReference type="ARBA" id="ARBA00022617"/>
    </source>
</evidence>
<comment type="catalytic activity">
    <reaction evidence="1">
        <text>2 a phenolic donor + H2O2 = 2 a phenolic radical donor + 2 H2O</text>
        <dbReference type="Rhea" id="RHEA:56136"/>
        <dbReference type="ChEBI" id="CHEBI:15377"/>
        <dbReference type="ChEBI" id="CHEBI:16240"/>
        <dbReference type="ChEBI" id="CHEBI:139520"/>
        <dbReference type="ChEBI" id="CHEBI:139521"/>
        <dbReference type="EC" id="1.11.1.7"/>
    </reaction>
</comment>
<proteinExistence type="inferred from homology"/>
<evidence type="ECO:0000256" key="2">
    <source>
        <dbReference type="ARBA" id="ARBA00004613"/>
    </source>
</evidence>
<keyword evidence="9 14" id="KW-0408">Iron</keyword>
<dbReference type="EMBL" id="CAJGYO010000003">
    <property type="protein sequence ID" value="CAD6221622.1"/>
    <property type="molecule type" value="Genomic_DNA"/>
</dbReference>
<dbReference type="PROSITE" id="PS00436">
    <property type="entry name" value="PEROXIDASE_2"/>
    <property type="match status" value="1"/>
</dbReference>
<dbReference type="PROSITE" id="PS00435">
    <property type="entry name" value="PEROXIDASE_1"/>
    <property type="match status" value="1"/>
</dbReference>
<dbReference type="InterPro" id="IPR019793">
    <property type="entry name" value="Peroxidases_heam-ligand_BS"/>
</dbReference>
<dbReference type="Gene3D" id="1.10.420.10">
    <property type="entry name" value="Peroxidase, domain 2"/>
    <property type="match status" value="1"/>
</dbReference>
<organism evidence="18 19">
    <name type="scientific">Miscanthus lutarioriparius</name>
    <dbReference type="NCBI Taxonomy" id="422564"/>
    <lineage>
        <taxon>Eukaryota</taxon>
        <taxon>Viridiplantae</taxon>
        <taxon>Streptophyta</taxon>
        <taxon>Embryophyta</taxon>
        <taxon>Tracheophyta</taxon>
        <taxon>Spermatophyta</taxon>
        <taxon>Magnoliopsida</taxon>
        <taxon>Liliopsida</taxon>
        <taxon>Poales</taxon>
        <taxon>Poaceae</taxon>
        <taxon>PACMAD clade</taxon>
        <taxon>Panicoideae</taxon>
        <taxon>Andropogonodae</taxon>
        <taxon>Andropogoneae</taxon>
        <taxon>Saccharinae</taxon>
        <taxon>Miscanthus</taxon>
    </lineage>
</organism>
<dbReference type="InterPro" id="IPR019794">
    <property type="entry name" value="Peroxidases_AS"/>
</dbReference>
<keyword evidence="6 14" id="KW-0479">Metal-binding</keyword>
<dbReference type="GO" id="GO:0140825">
    <property type="term" value="F:lactoperoxidase activity"/>
    <property type="evidence" value="ECO:0007669"/>
    <property type="project" value="UniProtKB-EC"/>
</dbReference>
<keyword evidence="4" id="KW-0575">Peroxidase</keyword>
<comment type="similarity">
    <text evidence="3">Belongs to the peroxidase family. Ascorbate peroxidase subfamily.</text>
</comment>
<comment type="caution">
    <text evidence="18">The sequence shown here is derived from an EMBL/GenBank/DDBJ whole genome shotgun (WGS) entry which is preliminary data.</text>
</comment>
<evidence type="ECO:0000256" key="6">
    <source>
        <dbReference type="ARBA" id="ARBA00022723"/>
    </source>
</evidence>
<protein>
    <recommendedName>
        <fullName evidence="17">Plant heme peroxidase family profile domain-containing protein</fullName>
    </recommendedName>
</protein>
<feature type="chain" id="PRO_5032307281" description="Plant heme peroxidase family profile domain-containing protein" evidence="16">
    <location>
        <begin position="33"/>
        <end position="264"/>
    </location>
</feature>
<evidence type="ECO:0000256" key="11">
    <source>
        <dbReference type="ARBA" id="ARBA00023283"/>
    </source>
</evidence>
<evidence type="ECO:0000256" key="16">
    <source>
        <dbReference type="SAM" id="SignalP"/>
    </source>
</evidence>